<dbReference type="EMBL" id="CP061171">
    <property type="protein sequence ID" value="QNR87026.1"/>
    <property type="molecule type" value="Genomic_DNA"/>
</dbReference>
<sequence length="853" mass="95504">MNKAVITVTVLVFFCLQSVQLFAQLPSTGQAVADSLKSGKKKIPKLDSLAAQKIETAKKAIATQIKERFDPSGLTGIIKKDSLKKNLKVQPANISADVAAQYTKTKQTLIDTLKFGKKKLSKVDSLAMEKIQATKKSVLAQADQRIKQSDIAKLLKKDSLKKGNKIQLSDVSIGNETQYIKTQNPANGKNLLNNVTFAGQLKIYNIPIDLSLANNYTAMRDFRFDQGNLFKFNLPKPSFNEFFKADLDKYRNLRKNILSGQTAESFLRKKIEGKIAKNIDLSASPKLQAYLNNPQNLRSMLKMDELELKGKLNEFTDEIKNQAQNGSKQLSQHGQDSLTNLLNAKKQELFTEIQKVQQSVYESGLDPEKLELLEKVAQGKISQRELENFFVSELAKGKDMGFLQKGYAQLREFQAGNFGHQLPGSFLNRDLFLNGFNFSLRTPRGPVSVGLSTNRDLNSTKDVGFNASTYAIPKLYSYLSVPTTNFSFGSGKLSWIGTYDRQFNGNIGFAQNSLPRNNMVFTLSQAFNFSKAGTLTFDVSKSSTQYKELAAFGPDQLMIDRNTNGNYFRDDFLQTMSVGLNHAIDSKKLGLRSTVFVNYAGSGFQNPGQQGIGNLNLRFGGNIRKDFFHKKMTLSLRSDFKNMPISAADNSHWSNHNIQIDSRFRISRSANLGLKYIDNGVDKVSQGNTPVYASKKLQLDLNSNYKLFGQRGFSHISIAQQEIANPLSLGNSSLLQLNYVQTVVFKAFSLSGNLFYNRELNANTILGNMLNSDASLQYQLFRGVSMSSGLSYLDNQKLARQAGIKQSIQFMLKKHFDISAYVDIRKNLITPTYPDLFSTNRGEISIHYYLDKQ</sequence>
<organism evidence="2 3">
    <name type="scientific">Pedobacter riviphilus</name>
    <dbReference type="NCBI Taxonomy" id="2766984"/>
    <lineage>
        <taxon>Bacteria</taxon>
        <taxon>Pseudomonadati</taxon>
        <taxon>Bacteroidota</taxon>
        <taxon>Sphingobacteriia</taxon>
        <taxon>Sphingobacteriales</taxon>
        <taxon>Sphingobacteriaceae</taxon>
        <taxon>Pedobacter</taxon>
    </lineage>
</organism>
<dbReference type="RefSeq" id="WP_190329044.1">
    <property type="nucleotide sequence ID" value="NZ_CP061171.1"/>
</dbReference>
<reference evidence="2 3" key="1">
    <citation type="submission" date="2020-09" db="EMBL/GenBank/DDBJ databases">
        <title>Pedobacter sp. SW-16 isolated from soil near Yeocheon.</title>
        <authorList>
            <person name="Im H.S."/>
            <person name="Joung Y."/>
            <person name="Lee S.-S."/>
        </authorList>
    </citation>
    <scope>NUCLEOTIDE SEQUENCE [LARGE SCALE GENOMIC DNA]</scope>
    <source>
        <strain evidence="2 3">SW-16</strain>
    </source>
</reference>
<evidence type="ECO:0000313" key="2">
    <source>
        <dbReference type="EMBL" id="QNR87026.1"/>
    </source>
</evidence>
<name>A0ABX6TPR7_9SPHI</name>
<gene>
    <name evidence="2" type="ORF">H9N25_11890</name>
</gene>
<proteinExistence type="predicted"/>
<keyword evidence="1" id="KW-0732">Signal</keyword>
<accession>A0ABX6TPR7</accession>
<feature type="signal peptide" evidence="1">
    <location>
        <begin position="1"/>
        <end position="23"/>
    </location>
</feature>
<evidence type="ECO:0000256" key="1">
    <source>
        <dbReference type="SAM" id="SignalP"/>
    </source>
</evidence>
<protein>
    <submittedName>
        <fullName evidence="2">Uncharacterized protein</fullName>
    </submittedName>
</protein>
<feature type="chain" id="PRO_5045265535" evidence="1">
    <location>
        <begin position="24"/>
        <end position="853"/>
    </location>
</feature>
<dbReference type="Proteomes" id="UP000516439">
    <property type="component" value="Chromosome"/>
</dbReference>
<evidence type="ECO:0000313" key="3">
    <source>
        <dbReference type="Proteomes" id="UP000516439"/>
    </source>
</evidence>
<keyword evidence="3" id="KW-1185">Reference proteome</keyword>